<feature type="domain" description="Helix-turn-helix" evidence="1">
    <location>
        <begin position="12"/>
        <end position="57"/>
    </location>
</feature>
<comment type="caution">
    <text evidence="2">The sequence shown here is derived from an EMBL/GenBank/DDBJ whole genome shotgun (WGS) entry which is preliminary data.</text>
</comment>
<dbReference type="InterPro" id="IPR041657">
    <property type="entry name" value="HTH_17"/>
</dbReference>
<dbReference type="GO" id="GO:0003677">
    <property type="term" value="F:DNA binding"/>
    <property type="evidence" value="ECO:0007669"/>
    <property type="project" value="InterPro"/>
</dbReference>
<keyword evidence="3" id="KW-1185">Reference proteome</keyword>
<accession>A0A919Q1G2</accession>
<proteinExistence type="predicted"/>
<dbReference type="EMBL" id="BONR01000002">
    <property type="protein sequence ID" value="GIG54540.1"/>
    <property type="molecule type" value="Genomic_DNA"/>
</dbReference>
<reference evidence="2" key="1">
    <citation type="submission" date="2021-01" db="EMBL/GenBank/DDBJ databases">
        <title>Whole genome shotgun sequence of Demequina activiva NBRC 110675.</title>
        <authorList>
            <person name="Komaki H."/>
            <person name="Tamura T."/>
        </authorList>
    </citation>
    <scope>NUCLEOTIDE SEQUENCE</scope>
    <source>
        <strain evidence="2">NBRC 110675</strain>
    </source>
</reference>
<dbReference type="Proteomes" id="UP000652354">
    <property type="component" value="Unassembled WGS sequence"/>
</dbReference>
<evidence type="ECO:0000313" key="3">
    <source>
        <dbReference type="Proteomes" id="UP000652354"/>
    </source>
</evidence>
<dbReference type="RefSeq" id="WP_203654635.1">
    <property type="nucleotide sequence ID" value="NZ_BONR01000002.1"/>
</dbReference>
<dbReference type="Pfam" id="PF12728">
    <property type="entry name" value="HTH_17"/>
    <property type="match status" value="1"/>
</dbReference>
<evidence type="ECO:0000259" key="1">
    <source>
        <dbReference type="Pfam" id="PF12728"/>
    </source>
</evidence>
<name>A0A919Q1G2_9MICO</name>
<gene>
    <name evidence="2" type="ORF">Dac01nite_12920</name>
</gene>
<organism evidence="2 3">
    <name type="scientific">Demequina activiva</name>
    <dbReference type="NCBI Taxonomy" id="1582364"/>
    <lineage>
        <taxon>Bacteria</taxon>
        <taxon>Bacillati</taxon>
        <taxon>Actinomycetota</taxon>
        <taxon>Actinomycetes</taxon>
        <taxon>Micrococcales</taxon>
        <taxon>Demequinaceae</taxon>
        <taxon>Demequina</taxon>
    </lineage>
</organism>
<dbReference type="InterPro" id="IPR010093">
    <property type="entry name" value="SinI_DNA-bd"/>
</dbReference>
<protein>
    <recommendedName>
        <fullName evidence="1">Helix-turn-helix domain-containing protein</fullName>
    </recommendedName>
</protein>
<dbReference type="AlphaFoldDB" id="A0A919Q1G2"/>
<sequence>MNTQLEAARLTYTVEEAGRLLGIGRGAAYAAVRRGEIPVIALGKRLVVPKAPLLRMLGAGSGSDE</sequence>
<dbReference type="NCBIfam" id="TIGR01764">
    <property type="entry name" value="excise"/>
    <property type="match status" value="1"/>
</dbReference>
<evidence type="ECO:0000313" key="2">
    <source>
        <dbReference type="EMBL" id="GIG54540.1"/>
    </source>
</evidence>